<dbReference type="SUPFAM" id="SSF46785">
    <property type="entry name" value="Winged helix' DNA-binding domain"/>
    <property type="match status" value="1"/>
</dbReference>
<dbReference type="InterPro" id="IPR000847">
    <property type="entry name" value="LysR_HTH_N"/>
</dbReference>
<feature type="domain" description="HTH lysR-type" evidence="5">
    <location>
        <begin position="1"/>
        <end position="60"/>
    </location>
</feature>
<sequence length="318" mass="34648">MALDRPQLELLEALASAGTLTAAARRLYVSQPALTLRLRNLEDQLGIRLFDRQGRQMAPTRAGQRLIETATVVLRELDAAERDVRTLAAGMVGSLRFASQCSTNYSWLPALLRQFHEEHPGVEVRIEPTAADRPIPALLADRIDVALVAKPDSQMHAVDLEPLFVDELVAVVARNHPWAGRDSLGADDFTDAHVVLYEVYDTRRSAAALLPLPAGAWPARLTTVPVITELLLEMVRGGQAVTVLPSWVATNYQASHGVTTVPMRPAPEPRVWYCATRKGPGSGALDDFVGLLRERFRTQRPGKAQVIAVPEAAPSPAG</sequence>
<comment type="similarity">
    <text evidence="1">Belongs to the LysR transcriptional regulatory family.</text>
</comment>
<dbReference type="PROSITE" id="PS50931">
    <property type="entry name" value="HTH_LYSR"/>
    <property type="match status" value="1"/>
</dbReference>
<evidence type="ECO:0000256" key="3">
    <source>
        <dbReference type="ARBA" id="ARBA00023125"/>
    </source>
</evidence>
<evidence type="ECO:0000313" key="7">
    <source>
        <dbReference type="Proteomes" id="UP000234331"/>
    </source>
</evidence>
<gene>
    <name evidence="6" type="ORF">FRACA_250046</name>
</gene>
<dbReference type="InterPro" id="IPR036390">
    <property type="entry name" value="WH_DNA-bd_sf"/>
</dbReference>
<dbReference type="Proteomes" id="UP000234331">
    <property type="component" value="Unassembled WGS sequence"/>
</dbReference>
<dbReference type="GO" id="GO:0003677">
    <property type="term" value="F:DNA binding"/>
    <property type="evidence" value="ECO:0007669"/>
    <property type="project" value="UniProtKB-KW"/>
</dbReference>
<keyword evidence="3" id="KW-0238">DNA-binding</keyword>
<keyword evidence="7" id="KW-1185">Reference proteome</keyword>
<protein>
    <submittedName>
        <fullName evidence="6">LysR family transcriptional regulator</fullName>
    </submittedName>
</protein>
<dbReference type="GO" id="GO:0003700">
    <property type="term" value="F:DNA-binding transcription factor activity"/>
    <property type="evidence" value="ECO:0007669"/>
    <property type="project" value="InterPro"/>
</dbReference>
<evidence type="ECO:0000256" key="2">
    <source>
        <dbReference type="ARBA" id="ARBA00023015"/>
    </source>
</evidence>
<evidence type="ECO:0000256" key="4">
    <source>
        <dbReference type="ARBA" id="ARBA00023163"/>
    </source>
</evidence>
<evidence type="ECO:0000256" key="1">
    <source>
        <dbReference type="ARBA" id="ARBA00009437"/>
    </source>
</evidence>
<dbReference type="FunFam" id="1.10.10.10:FF:000001">
    <property type="entry name" value="LysR family transcriptional regulator"/>
    <property type="match status" value="1"/>
</dbReference>
<dbReference type="InterPro" id="IPR005119">
    <property type="entry name" value="LysR_subst-bd"/>
</dbReference>
<organism evidence="6 7">
    <name type="scientific">Frankia canadensis</name>
    <dbReference type="NCBI Taxonomy" id="1836972"/>
    <lineage>
        <taxon>Bacteria</taxon>
        <taxon>Bacillati</taxon>
        <taxon>Actinomycetota</taxon>
        <taxon>Actinomycetes</taxon>
        <taxon>Frankiales</taxon>
        <taxon>Frankiaceae</taxon>
        <taxon>Frankia</taxon>
    </lineage>
</organism>
<evidence type="ECO:0000259" key="5">
    <source>
        <dbReference type="PROSITE" id="PS50931"/>
    </source>
</evidence>
<dbReference type="PANTHER" id="PTHR30346">
    <property type="entry name" value="TRANSCRIPTIONAL DUAL REGULATOR HCAR-RELATED"/>
    <property type="match status" value="1"/>
</dbReference>
<dbReference type="EMBL" id="FZMO01000168">
    <property type="protein sequence ID" value="SNQ48471.1"/>
    <property type="molecule type" value="Genomic_DNA"/>
</dbReference>
<accession>A0A2I2KS25</accession>
<keyword evidence="4" id="KW-0804">Transcription</keyword>
<dbReference type="Gene3D" id="3.40.190.10">
    <property type="entry name" value="Periplasmic binding protein-like II"/>
    <property type="match status" value="2"/>
</dbReference>
<dbReference type="Gene3D" id="1.10.10.10">
    <property type="entry name" value="Winged helix-like DNA-binding domain superfamily/Winged helix DNA-binding domain"/>
    <property type="match status" value="1"/>
</dbReference>
<dbReference type="Pfam" id="PF03466">
    <property type="entry name" value="LysR_substrate"/>
    <property type="match status" value="1"/>
</dbReference>
<dbReference type="OrthoDB" id="7278199at2"/>
<dbReference type="InterPro" id="IPR036388">
    <property type="entry name" value="WH-like_DNA-bd_sf"/>
</dbReference>
<reference evidence="6 7" key="1">
    <citation type="submission" date="2017-06" db="EMBL/GenBank/DDBJ databases">
        <authorList>
            <person name="Kim H.J."/>
            <person name="Triplett B.A."/>
        </authorList>
    </citation>
    <scope>NUCLEOTIDE SEQUENCE [LARGE SCALE GENOMIC DNA]</scope>
    <source>
        <strain evidence="6">FRACA_ARgP5</strain>
    </source>
</reference>
<dbReference type="GO" id="GO:0032993">
    <property type="term" value="C:protein-DNA complex"/>
    <property type="evidence" value="ECO:0007669"/>
    <property type="project" value="TreeGrafter"/>
</dbReference>
<dbReference type="PANTHER" id="PTHR30346:SF28">
    <property type="entry name" value="HTH-TYPE TRANSCRIPTIONAL REGULATOR CYNR"/>
    <property type="match status" value="1"/>
</dbReference>
<evidence type="ECO:0000313" key="6">
    <source>
        <dbReference type="EMBL" id="SNQ48471.1"/>
    </source>
</evidence>
<dbReference type="Pfam" id="PF00126">
    <property type="entry name" value="HTH_1"/>
    <property type="match status" value="1"/>
</dbReference>
<name>A0A2I2KS25_9ACTN</name>
<keyword evidence="2" id="KW-0805">Transcription regulation</keyword>
<dbReference type="CDD" id="cd05466">
    <property type="entry name" value="PBP2_LTTR_substrate"/>
    <property type="match status" value="1"/>
</dbReference>
<proteinExistence type="inferred from homology"/>
<dbReference type="PRINTS" id="PR00039">
    <property type="entry name" value="HTHLYSR"/>
</dbReference>
<dbReference type="AlphaFoldDB" id="A0A2I2KS25"/>
<dbReference type="SUPFAM" id="SSF53850">
    <property type="entry name" value="Periplasmic binding protein-like II"/>
    <property type="match status" value="1"/>
</dbReference>
<dbReference type="RefSeq" id="WP_101832146.1">
    <property type="nucleotide sequence ID" value="NZ_FZMO01000168.1"/>
</dbReference>